<evidence type="ECO:0000256" key="1">
    <source>
        <dbReference type="SAM" id="MobiDB-lite"/>
    </source>
</evidence>
<feature type="region of interest" description="Disordered" evidence="1">
    <location>
        <begin position="121"/>
        <end position="140"/>
    </location>
</feature>
<dbReference type="AlphaFoldDB" id="A0A9R1WMT2"/>
<evidence type="ECO:0000313" key="2">
    <source>
        <dbReference type="EMBL" id="KAJ0228301.1"/>
    </source>
</evidence>
<sequence>MRLWKVIQSRGHLFETMYAYDGYNVDLHTQPCTCILWILSQSTMYTKIPFNLFLCGFIRTSSLQHTWRIYCMLQMIDFVKPLPPMRRILRRTKRERLPRTVRCGKCQEFWNKKISCKNDEAPKDHIPKRKIGRPSKYGVG</sequence>
<organism evidence="2 3">
    <name type="scientific">Lactuca sativa</name>
    <name type="common">Garden lettuce</name>
    <dbReference type="NCBI Taxonomy" id="4236"/>
    <lineage>
        <taxon>Eukaryota</taxon>
        <taxon>Viridiplantae</taxon>
        <taxon>Streptophyta</taxon>
        <taxon>Embryophyta</taxon>
        <taxon>Tracheophyta</taxon>
        <taxon>Spermatophyta</taxon>
        <taxon>Magnoliopsida</taxon>
        <taxon>eudicotyledons</taxon>
        <taxon>Gunneridae</taxon>
        <taxon>Pentapetalae</taxon>
        <taxon>asterids</taxon>
        <taxon>campanulids</taxon>
        <taxon>Asterales</taxon>
        <taxon>Asteraceae</taxon>
        <taxon>Cichorioideae</taxon>
        <taxon>Cichorieae</taxon>
        <taxon>Lactucinae</taxon>
        <taxon>Lactuca</taxon>
    </lineage>
</organism>
<accession>A0A9R1WMT2</accession>
<protein>
    <submittedName>
        <fullName evidence="2">Uncharacterized protein</fullName>
    </submittedName>
</protein>
<comment type="caution">
    <text evidence="2">The sequence shown here is derived from an EMBL/GenBank/DDBJ whole genome shotgun (WGS) entry which is preliminary data.</text>
</comment>
<dbReference type="EMBL" id="NBSK02000001">
    <property type="protein sequence ID" value="KAJ0228301.1"/>
    <property type="molecule type" value="Genomic_DNA"/>
</dbReference>
<name>A0A9R1WMT2_LACSA</name>
<evidence type="ECO:0000313" key="3">
    <source>
        <dbReference type="Proteomes" id="UP000235145"/>
    </source>
</evidence>
<dbReference type="Proteomes" id="UP000235145">
    <property type="component" value="Unassembled WGS sequence"/>
</dbReference>
<proteinExistence type="predicted"/>
<reference evidence="2 3" key="1">
    <citation type="journal article" date="2017" name="Nat. Commun.">
        <title>Genome assembly with in vitro proximity ligation data and whole-genome triplication in lettuce.</title>
        <authorList>
            <person name="Reyes-Chin-Wo S."/>
            <person name="Wang Z."/>
            <person name="Yang X."/>
            <person name="Kozik A."/>
            <person name="Arikit S."/>
            <person name="Song C."/>
            <person name="Xia L."/>
            <person name="Froenicke L."/>
            <person name="Lavelle D.O."/>
            <person name="Truco M.J."/>
            <person name="Xia R."/>
            <person name="Zhu S."/>
            <person name="Xu C."/>
            <person name="Xu H."/>
            <person name="Xu X."/>
            <person name="Cox K."/>
            <person name="Korf I."/>
            <person name="Meyers B.C."/>
            <person name="Michelmore R.W."/>
        </authorList>
    </citation>
    <scope>NUCLEOTIDE SEQUENCE [LARGE SCALE GENOMIC DNA]</scope>
    <source>
        <strain evidence="3">cv. Salinas</strain>
        <tissue evidence="2">Seedlings</tissue>
    </source>
</reference>
<keyword evidence="3" id="KW-1185">Reference proteome</keyword>
<gene>
    <name evidence="2" type="ORF">LSAT_V11C100011500</name>
</gene>